<dbReference type="InterPro" id="IPR045272">
    <property type="entry name" value="ANXUR1/2-like"/>
</dbReference>
<feature type="transmembrane region" description="Helical" evidence="10">
    <location>
        <begin position="12"/>
        <end position="30"/>
    </location>
</feature>
<dbReference type="Gene3D" id="2.60.120.430">
    <property type="entry name" value="Galactose-binding lectin"/>
    <property type="match status" value="2"/>
</dbReference>
<keyword evidence="2" id="KW-0808">Transferase</keyword>
<keyword evidence="7 10" id="KW-1133">Transmembrane helix</keyword>
<keyword evidence="9" id="KW-0325">Glycoprotein</keyword>
<evidence type="ECO:0000256" key="7">
    <source>
        <dbReference type="ARBA" id="ARBA00022989"/>
    </source>
</evidence>
<proteinExistence type="predicted"/>
<dbReference type="GO" id="GO:0004714">
    <property type="term" value="F:transmembrane receptor protein tyrosine kinase activity"/>
    <property type="evidence" value="ECO:0007669"/>
    <property type="project" value="InterPro"/>
</dbReference>
<evidence type="ECO:0000256" key="9">
    <source>
        <dbReference type="ARBA" id="ARBA00023180"/>
    </source>
</evidence>
<dbReference type="FunFam" id="2.60.120.430:FF:000005">
    <property type="entry name" value="Putative receptor-like protein kinase"/>
    <property type="match status" value="1"/>
</dbReference>
<gene>
    <name evidence="12" type="ORF">Syun_019211</name>
</gene>
<accession>A0AAP0ITT8</accession>
<evidence type="ECO:0000256" key="8">
    <source>
        <dbReference type="ARBA" id="ARBA00023136"/>
    </source>
</evidence>
<organism evidence="12 13">
    <name type="scientific">Stephania yunnanensis</name>
    <dbReference type="NCBI Taxonomy" id="152371"/>
    <lineage>
        <taxon>Eukaryota</taxon>
        <taxon>Viridiplantae</taxon>
        <taxon>Streptophyta</taxon>
        <taxon>Embryophyta</taxon>
        <taxon>Tracheophyta</taxon>
        <taxon>Spermatophyta</taxon>
        <taxon>Magnoliopsida</taxon>
        <taxon>Ranunculales</taxon>
        <taxon>Menispermaceae</taxon>
        <taxon>Menispermoideae</taxon>
        <taxon>Cissampelideae</taxon>
        <taxon>Stephania</taxon>
    </lineage>
</organism>
<evidence type="ECO:0000256" key="5">
    <source>
        <dbReference type="ARBA" id="ARBA00022741"/>
    </source>
</evidence>
<dbReference type="PANTHER" id="PTHR34590:SF6">
    <property type="entry name" value="RECEPTOR-LIKE KINASE"/>
    <property type="match status" value="1"/>
</dbReference>
<evidence type="ECO:0000256" key="10">
    <source>
        <dbReference type="SAM" id="Phobius"/>
    </source>
</evidence>
<evidence type="ECO:0000256" key="4">
    <source>
        <dbReference type="ARBA" id="ARBA00022729"/>
    </source>
</evidence>
<sequence length="472" mass="52775">MESLQKLIIPRLFFPFFFFFFFFFIIIINLQPSLPFSPTDHYLLNCGSHANTILDNREFIADTSIPRSIIKFSTNPKISVQDRTNQSPLYSTARVFTSPSRYEFQIKKSGTHLVRLHFSPFNSAKFNLFDAQFGVSVNGFTLLSNLDLKSNSSNSVDLKEFLIWVDGGRALVVLFSPSKWSFGYVNAIEIISAPEDLIGDTARFVGSDGIGDFKLVTRQALESVYRINVGGALVTPFNDSLWRTWIPDDGFLKLKSAAKRVSFSGQIKYRLGGASREVAPDNVYNSARVFNDSNVSSSNFNVTWVLPVKSGCRYLVRMHFCDIASKALNLLYFNVYINGYLAYEDLDLSELTDRLLASPFYADFVVDAGTSTVLDVSIGGSSLSSPDRINGILNGLEVWKLNSTIYSLSETVSVDSVQDQHSGKIGLFMPAVAIMSFLVAASLFMRRRFKLKDSLAWSSESGSKHENQPLVR</sequence>
<comment type="caution">
    <text evidence="12">The sequence shown here is derived from an EMBL/GenBank/DDBJ whole genome shotgun (WGS) entry which is preliminary data.</text>
</comment>
<feature type="domain" description="Malectin-like" evidence="11">
    <location>
        <begin position="44"/>
        <end position="400"/>
    </location>
</feature>
<keyword evidence="8 10" id="KW-0472">Membrane</keyword>
<dbReference type="EMBL" id="JBBNAF010000008">
    <property type="protein sequence ID" value="KAK9121594.1"/>
    <property type="molecule type" value="Genomic_DNA"/>
</dbReference>
<keyword evidence="5" id="KW-0547">Nucleotide-binding</keyword>
<keyword evidence="3 10" id="KW-0812">Transmembrane</keyword>
<reference evidence="12 13" key="1">
    <citation type="submission" date="2024-01" db="EMBL/GenBank/DDBJ databases">
        <title>Genome assemblies of Stephania.</title>
        <authorList>
            <person name="Yang L."/>
        </authorList>
    </citation>
    <scope>NUCLEOTIDE SEQUENCE [LARGE SCALE GENOMIC DNA]</scope>
    <source>
        <strain evidence="12">YNDBR</strain>
        <tissue evidence="12">Leaf</tissue>
    </source>
</reference>
<evidence type="ECO:0000256" key="6">
    <source>
        <dbReference type="ARBA" id="ARBA00022840"/>
    </source>
</evidence>
<dbReference type="InterPro" id="IPR024788">
    <property type="entry name" value="Malectin-like_Carb-bd_dom"/>
</dbReference>
<keyword evidence="13" id="KW-1185">Reference proteome</keyword>
<evidence type="ECO:0000259" key="11">
    <source>
        <dbReference type="Pfam" id="PF12819"/>
    </source>
</evidence>
<evidence type="ECO:0000256" key="2">
    <source>
        <dbReference type="ARBA" id="ARBA00022679"/>
    </source>
</evidence>
<dbReference type="GO" id="GO:0005524">
    <property type="term" value="F:ATP binding"/>
    <property type="evidence" value="ECO:0007669"/>
    <property type="project" value="UniProtKB-KW"/>
</dbReference>
<dbReference type="Pfam" id="PF12819">
    <property type="entry name" value="Malectin_like"/>
    <property type="match status" value="1"/>
</dbReference>
<feature type="transmembrane region" description="Helical" evidence="10">
    <location>
        <begin position="425"/>
        <end position="445"/>
    </location>
</feature>
<keyword evidence="6" id="KW-0067">ATP-binding</keyword>
<dbReference type="GO" id="GO:0016020">
    <property type="term" value="C:membrane"/>
    <property type="evidence" value="ECO:0007669"/>
    <property type="project" value="UniProtKB-SubCell"/>
</dbReference>
<evidence type="ECO:0000313" key="12">
    <source>
        <dbReference type="EMBL" id="KAK9121594.1"/>
    </source>
</evidence>
<dbReference type="Proteomes" id="UP001420932">
    <property type="component" value="Unassembled WGS sequence"/>
</dbReference>
<dbReference type="PANTHER" id="PTHR34590">
    <property type="entry name" value="OS03G0124300 PROTEIN-RELATED"/>
    <property type="match status" value="1"/>
</dbReference>
<evidence type="ECO:0000256" key="1">
    <source>
        <dbReference type="ARBA" id="ARBA00004479"/>
    </source>
</evidence>
<name>A0AAP0ITT8_9MAGN</name>
<evidence type="ECO:0000313" key="13">
    <source>
        <dbReference type="Proteomes" id="UP001420932"/>
    </source>
</evidence>
<protein>
    <recommendedName>
        <fullName evidence="11">Malectin-like domain-containing protein</fullName>
    </recommendedName>
</protein>
<comment type="subcellular location">
    <subcellularLocation>
        <location evidence="1">Membrane</location>
        <topology evidence="1">Single-pass type I membrane protein</topology>
    </subcellularLocation>
</comment>
<keyword evidence="4" id="KW-0732">Signal</keyword>
<evidence type="ECO:0000256" key="3">
    <source>
        <dbReference type="ARBA" id="ARBA00022692"/>
    </source>
</evidence>
<dbReference type="AlphaFoldDB" id="A0AAP0ITT8"/>
<dbReference type="FunFam" id="2.60.120.430:FF:000001">
    <property type="entry name" value="Receptor-like protein kinase FERONIA"/>
    <property type="match status" value="1"/>
</dbReference>